<feature type="compositionally biased region" description="Polar residues" evidence="1">
    <location>
        <begin position="12"/>
        <end position="23"/>
    </location>
</feature>
<protein>
    <submittedName>
        <fullName evidence="2">Uncharacterized protein</fullName>
    </submittedName>
</protein>
<proteinExistence type="predicted"/>
<gene>
    <name evidence="2" type="ORF">phiOH_p06</name>
</gene>
<sequence length="36" mass="3672">MSAPPGAATRPRCSTESPWTSYRSPRVAAPPGGGSK</sequence>
<evidence type="ECO:0000313" key="2">
    <source>
        <dbReference type="EMBL" id="QIG66062.1"/>
    </source>
</evidence>
<dbReference type="Proteomes" id="UP000503046">
    <property type="component" value="Segment"/>
</dbReference>
<reference evidence="2 3" key="1">
    <citation type="submission" date="2020-02" db="EMBL/GenBank/DDBJ databases">
        <title>Identification and Characterization of First Virulent Phages, Including a Novel Jumbo Virus, Infecting Ochrobactrum spp.</title>
        <authorList>
            <person name="Decewicz P."/>
            <person name="Golec P."/>
            <person name="Szymczak M."/>
            <person name="Radlinska M."/>
            <person name="Dziewit L."/>
        </authorList>
    </citation>
    <scope>NUCLEOTIDE SEQUENCE [LARGE SCALE GENOMIC DNA]</scope>
</reference>
<evidence type="ECO:0000256" key="1">
    <source>
        <dbReference type="SAM" id="MobiDB-lite"/>
    </source>
</evidence>
<dbReference type="EMBL" id="MT028492">
    <property type="protein sequence ID" value="QIG66062.1"/>
    <property type="molecule type" value="Genomic_DNA"/>
</dbReference>
<feature type="region of interest" description="Disordered" evidence="1">
    <location>
        <begin position="1"/>
        <end position="36"/>
    </location>
</feature>
<evidence type="ECO:0000313" key="3">
    <source>
        <dbReference type="Proteomes" id="UP000503046"/>
    </source>
</evidence>
<accession>A0A6G6XXL7</accession>
<name>A0A6G6XXL7_9CAUD</name>
<organism evidence="2 3">
    <name type="scientific">Ochrobactrum phage vB_OspP_OH</name>
    <dbReference type="NCBI Taxonomy" id="2712957"/>
    <lineage>
        <taxon>Viruses</taxon>
        <taxon>Duplodnaviria</taxon>
        <taxon>Heunggongvirae</taxon>
        <taxon>Uroviricota</taxon>
        <taxon>Caudoviricetes</taxon>
        <taxon>Wolominvirus</taxon>
        <taxon>Wolominvirus OH</taxon>
    </lineage>
</organism>
<keyword evidence="3" id="KW-1185">Reference proteome</keyword>